<keyword evidence="3" id="KW-0687">Ribonucleoprotein</keyword>
<dbReference type="GO" id="GO:0003735">
    <property type="term" value="F:structural constituent of ribosome"/>
    <property type="evidence" value="ECO:0007669"/>
    <property type="project" value="InterPro"/>
</dbReference>
<proteinExistence type="inferred from homology"/>
<evidence type="ECO:0000313" key="4">
    <source>
        <dbReference type="EMBL" id="KAK9927141.1"/>
    </source>
</evidence>
<keyword evidence="5" id="KW-1185">Reference proteome</keyword>
<accession>A0AAW1WSW7</accession>
<dbReference type="PANTHER" id="PTHR11545">
    <property type="entry name" value="RIBOSOMAL PROTEIN L13"/>
    <property type="match status" value="1"/>
</dbReference>
<dbReference type="Gene3D" id="3.90.1180.10">
    <property type="entry name" value="Ribosomal protein L13"/>
    <property type="match status" value="1"/>
</dbReference>
<keyword evidence="2" id="KW-0689">Ribosomal protein</keyword>
<gene>
    <name evidence="4" type="ORF">M0R45_024341</name>
</gene>
<dbReference type="InterPro" id="IPR036899">
    <property type="entry name" value="Ribosomal_uL13_sf"/>
</dbReference>
<dbReference type="Proteomes" id="UP001457282">
    <property type="component" value="Unassembled WGS sequence"/>
</dbReference>
<dbReference type="GO" id="GO:0022625">
    <property type="term" value="C:cytosolic large ribosomal subunit"/>
    <property type="evidence" value="ECO:0007669"/>
    <property type="project" value="TreeGrafter"/>
</dbReference>
<dbReference type="GO" id="GO:0017148">
    <property type="term" value="P:negative regulation of translation"/>
    <property type="evidence" value="ECO:0007669"/>
    <property type="project" value="TreeGrafter"/>
</dbReference>
<dbReference type="AlphaFoldDB" id="A0AAW1WSW7"/>
<dbReference type="GO" id="GO:0006412">
    <property type="term" value="P:translation"/>
    <property type="evidence" value="ECO:0007669"/>
    <property type="project" value="InterPro"/>
</dbReference>
<protein>
    <submittedName>
        <fullName evidence="4">Uncharacterized protein</fullName>
    </submittedName>
</protein>
<organism evidence="4 5">
    <name type="scientific">Rubus argutus</name>
    <name type="common">Southern blackberry</name>
    <dbReference type="NCBI Taxonomy" id="59490"/>
    <lineage>
        <taxon>Eukaryota</taxon>
        <taxon>Viridiplantae</taxon>
        <taxon>Streptophyta</taxon>
        <taxon>Embryophyta</taxon>
        <taxon>Tracheophyta</taxon>
        <taxon>Spermatophyta</taxon>
        <taxon>Magnoliopsida</taxon>
        <taxon>eudicotyledons</taxon>
        <taxon>Gunneridae</taxon>
        <taxon>Pentapetalae</taxon>
        <taxon>rosids</taxon>
        <taxon>fabids</taxon>
        <taxon>Rosales</taxon>
        <taxon>Rosaceae</taxon>
        <taxon>Rosoideae</taxon>
        <taxon>Rosoideae incertae sedis</taxon>
        <taxon>Rubus</taxon>
    </lineage>
</organism>
<comment type="similarity">
    <text evidence="1">Belongs to the universal ribosomal protein uL13 family.</text>
</comment>
<evidence type="ECO:0000256" key="2">
    <source>
        <dbReference type="ARBA" id="ARBA00022980"/>
    </source>
</evidence>
<evidence type="ECO:0000256" key="1">
    <source>
        <dbReference type="ARBA" id="ARBA00006227"/>
    </source>
</evidence>
<dbReference type="GO" id="GO:0003729">
    <property type="term" value="F:mRNA binding"/>
    <property type="evidence" value="ECO:0007669"/>
    <property type="project" value="TreeGrafter"/>
</dbReference>
<evidence type="ECO:0000313" key="5">
    <source>
        <dbReference type="Proteomes" id="UP001457282"/>
    </source>
</evidence>
<sequence length="98" mass="10855">MDCFLLLKGNSAALARLKAYEGIPPPYDKIKKMVMPDALKVLRLQAGHKYCLLGNLSSGLDGTTMTHYQVASFLSSVVSCAHCVQELEKKRKERSQIV</sequence>
<name>A0AAW1WSW7_RUBAR</name>
<dbReference type="EMBL" id="JBEDUW010000005">
    <property type="protein sequence ID" value="KAK9927141.1"/>
    <property type="molecule type" value="Genomic_DNA"/>
</dbReference>
<dbReference type="PANTHER" id="PTHR11545:SF39">
    <property type="entry name" value="LARGE RIBOSOMAL SUBUNIT PROTEIN UL13X-RELATED"/>
    <property type="match status" value="1"/>
</dbReference>
<evidence type="ECO:0000256" key="3">
    <source>
        <dbReference type="ARBA" id="ARBA00023274"/>
    </source>
</evidence>
<reference evidence="4 5" key="1">
    <citation type="journal article" date="2023" name="G3 (Bethesda)">
        <title>A chromosome-length genome assembly and annotation of blackberry (Rubus argutus, cv. 'Hillquist').</title>
        <authorList>
            <person name="Bruna T."/>
            <person name="Aryal R."/>
            <person name="Dudchenko O."/>
            <person name="Sargent D.J."/>
            <person name="Mead D."/>
            <person name="Buti M."/>
            <person name="Cavallini A."/>
            <person name="Hytonen T."/>
            <person name="Andres J."/>
            <person name="Pham M."/>
            <person name="Weisz D."/>
            <person name="Mascagni F."/>
            <person name="Usai G."/>
            <person name="Natali L."/>
            <person name="Bassil N."/>
            <person name="Fernandez G.E."/>
            <person name="Lomsadze A."/>
            <person name="Armour M."/>
            <person name="Olukolu B."/>
            <person name="Poorten T."/>
            <person name="Britton C."/>
            <person name="Davik J."/>
            <person name="Ashrafi H."/>
            <person name="Aiden E.L."/>
            <person name="Borodovsky M."/>
            <person name="Worthington M."/>
        </authorList>
    </citation>
    <scope>NUCLEOTIDE SEQUENCE [LARGE SCALE GENOMIC DNA]</scope>
    <source>
        <strain evidence="4">PI 553951</strain>
    </source>
</reference>
<dbReference type="SUPFAM" id="SSF52161">
    <property type="entry name" value="Ribosomal protein L13"/>
    <property type="match status" value="1"/>
</dbReference>
<dbReference type="InterPro" id="IPR005822">
    <property type="entry name" value="Ribosomal_uL13"/>
</dbReference>
<comment type="caution">
    <text evidence="4">The sequence shown here is derived from an EMBL/GenBank/DDBJ whole genome shotgun (WGS) entry which is preliminary data.</text>
</comment>